<evidence type="ECO:0000256" key="2">
    <source>
        <dbReference type="ARBA" id="ARBA00013194"/>
    </source>
</evidence>
<dbReference type="InterPro" id="IPR046357">
    <property type="entry name" value="PPIase_dom_sf"/>
</dbReference>
<dbReference type="AlphaFoldDB" id="A0A3A4R8S7"/>
<dbReference type="InterPro" id="IPR050245">
    <property type="entry name" value="PrsA_foldase"/>
</dbReference>
<dbReference type="Proteomes" id="UP000266426">
    <property type="component" value="Unassembled WGS sequence"/>
</dbReference>
<feature type="non-terminal residue" evidence="8">
    <location>
        <position position="1"/>
    </location>
</feature>
<dbReference type="EC" id="5.2.1.8" evidence="2"/>
<sequence length="313" mass="36457">FNLTILLFALIISSPVYAIEDRIIARINSDIITLSELEERLQPVIAKYESTYTGQELLNQLAKAEEYWLNQLIENKLILQEAASKELSATQEEIGERYDTIKADFDSDLQFNLFLQSQGMTIDQLKNNIKENILISKATSHIREKARSRFSPTDVTEYYEAHKDEYLEEPMVNVLHILIRPDENEEEAQKKAEEIRTRIINGEDFNELARKFSDGPYAEKGGDMGFCARGQHIPEIDDYAFKLPVGEISEVFKTDLGYHIIMVKQRKKERVKPFSEVQDEIENRILREKAEDIWNEWIATLKKKSFIEIYDKP</sequence>
<gene>
    <name evidence="8" type="ORF">C4541_01650</name>
</gene>
<dbReference type="PANTHER" id="PTHR47245">
    <property type="entry name" value="PEPTIDYLPROLYL ISOMERASE"/>
    <property type="match status" value="1"/>
</dbReference>
<evidence type="ECO:0000256" key="6">
    <source>
        <dbReference type="PROSITE-ProRule" id="PRU00278"/>
    </source>
</evidence>
<dbReference type="Pfam" id="PF13624">
    <property type="entry name" value="SurA_N_3"/>
    <property type="match status" value="1"/>
</dbReference>
<organism evidence="8 9">
    <name type="scientific">Candidatus Auribacter fodinae</name>
    <dbReference type="NCBI Taxonomy" id="2093366"/>
    <lineage>
        <taxon>Bacteria</taxon>
        <taxon>Pseudomonadati</taxon>
        <taxon>Candidatus Auribacterota</taxon>
        <taxon>Candidatus Auribacteria</taxon>
        <taxon>Candidatus Auribacterales</taxon>
        <taxon>Candidatus Auribacteraceae</taxon>
        <taxon>Candidatus Auribacter</taxon>
    </lineage>
</organism>
<evidence type="ECO:0000256" key="3">
    <source>
        <dbReference type="ARBA" id="ARBA00022729"/>
    </source>
</evidence>
<dbReference type="SUPFAM" id="SSF54534">
    <property type="entry name" value="FKBP-like"/>
    <property type="match status" value="1"/>
</dbReference>
<keyword evidence="4 6" id="KW-0697">Rotamase</keyword>
<evidence type="ECO:0000256" key="5">
    <source>
        <dbReference type="ARBA" id="ARBA00023235"/>
    </source>
</evidence>
<evidence type="ECO:0000313" key="9">
    <source>
        <dbReference type="Proteomes" id="UP000266426"/>
    </source>
</evidence>
<dbReference type="PROSITE" id="PS50198">
    <property type="entry name" value="PPIC_PPIASE_2"/>
    <property type="match status" value="1"/>
</dbReference>
<dbReference type="SUPFAM" id="SSF109998">
    <property type="entry name" value="Triger factor/SurA peptide-binding domain-like"/>
    <property type="match status" value="1"/>
</dbReference>
<accession>A0A3A4R8S7</accession>
<protein>
    <recommendedName>
        <fullName evidence="2">peptidylprolyl isomerase</fullName>
        <ecNumber evidence="2">5.2.1.8</ecNumber>
    </recommendedName>
</protein>
<proteinExistence type="predicted"/>
<evidence type="ECO:0000256" key="4">
    <source>
        <dbReference type="ARBA" id="ARBA00023110"/>
    </source>
</evidence>
<dbReference type="Pfam" id="PF00639">
    <property type="entry name" value="Rotamase"/>
    <property type="match status" value="1"/>
</dbReference>
<dbReference type="Gene3D" id="1.10.4030.10">
    <property type="entry name" value="Porin chaperone SurA, peptide-binding domain"/>
    <property type="match status" value="1"/>
</dbReference>
<comment type="caution">
    <text evidence="8">The sequence shown here is derived from an EMBL/GenBank/DDBJ whole genome shotgun (WGS) entry which is preliminary data.</text>
</comment>
<dbReference type="EMBL" id="QZJZ01000011">
    <property type="protein sequence ID" value="RJP61533.1"/>
    <property type="molecule type" value="Genomic_DNA"/>
</dbReference>
<evidence type="ECO:0000313" key="8">
    <source>
        <dbReference type="EMBL" id="RJP61533.1"/>
    </source>
</evidence>
<comment type="catalytic activity">
    <reaction evidence="1">
        <text>[protein]-peptidylproline (omega=180) = [protein]-peptidylproline (omega=0)</text>
        <dbReference type="Rhea" id="RHEA:16237"/>
        <dbReference type="Rhea" id="RHEA-COMP:10747"/>
        <dbReference type="Rhea" id="RHEA-COMP:10748"/>
        <dbReference type="ChEBI" id="CHEBI:83833"/>
        <dbReference type="ChEBI" id="CHEBI:83834"/>
        <dbReference type="EC" id="5.2.1.8"/>
    </reaction>
</comment>
<keyword evidence="3" id="KW-0732">Signal</keyword>
<feature type="domain" description="PpiC" evidence="7">
    <location>
        <begin position="169"/>
        <end position="265"/>
    </location>
</feature>
<name>A0A3A4R8S7_9BACT</name>
<dbReference type="GO" id="GO:0003755">
    <property type="term" value="F:peptidyl-prolyl cis-trans isomerase activity"/>
    <property type="evidence" value="ECO:0007669"/>
    <property type="project" value="UniProtKB-KW"/>
</dbReference>
<keyword evidence="5 6" id="KW-0413">Isomerase</keyword>
<evidence type="ECO:0000259" key="7">
    <source>
        <dbReference type="PROSITE" id="PS50198"/>
    </source>
</evidence>
<dbReference type="InterPro" id="IPR000297">
    <property type="entry name" value="PPIase_PpiC"/>
</dbReference>
<dbReference type="PANTHER" id="PTHR47245:SF1">
    <property type="entry name" value="FOLDASE PROTEIN PRSA"/>
    <property type="match status" value="1"/>
</dbReference>
<reference evidence="8 9" key="1">
    <citation type="journal article" date="2017" name="ISME J.">
        <title>Energy and carbon metabolisms in a deep terrestrial subsurface fluid microbial community.</title>
        <authorList>
            <person name="Momper L."/>
            <person name="Jungbluth S.P."/>
            <person name="Lee M.D."/>
            <person name="Amend J.P."/>
        </authorList>
    </citation>
    <scope>NUCLEOTIDE SEQUENCE [LARGE SCALE GENOMIC DNA]</scope>
    <source>
        <strain evidence="8">SURF_26</strain>
    </source>
</reference>
<evidence type="ECO:0000256" key="1">
    <source>
        <dbReference type="ARBA" id="ARBA00000971"/>
    </source>
</evidence>
<dbReference type="InterPro" id="IPR027304">
    <property type="entry name" value="Trigger_fact/SurA_dom_sf"/>
</dbReference>
<dbReference type="Gene3D" id="3.10.50.40">
    <property type="match status" value="1"/>
</dbReference>